<name>A0A9P6G7F0_9PLEO</name>
<dbReference type="PRINTS" id="PR00081">
    <property type="entry name" value="GDHRDH"/>
</dbReference>
<sequence>MSHEKHADFTVKRHSTTYEYISPLKLNLAGKHVLVTGAAWENGIGYATAIAFARAGASAIAVVDLHGVSDDLVAKLKIAATKAGRAEPDVVSCMVDIATPESVQAMHHTVVQRFGGRIDVVINNAAHMEPYTPFLETDPDVYWRTWEVNVHGLVNMARSFLPTQLSSRASDNALCTMINVASSGALSVRAGSSSYRTSKLAVLRWTETMQLEYGERGVLTFCVNPGAIKTKITEGTPELVRNRLPDRPDVAGDTIVWLASERREWLGGRYVSCPWDMEELMSREKEIVQGDKLKLKMVF</sequence>
<evidence type="ECO:0000313" key="2">
    <source>
        <dbReference type="Proteomes" id="UP000756921"/>
    </source>
</evidence>
<dbReference type="EMBL" id="WJXW01000017">
    <property type="protein sequence ID" value="KAF9729230.1"/>
    <property type="molecule type" value="Genomic_DNA"/>
</dbReference>
<dbReference type="Gene3D" id="3.40.50.720">
    <property type="entry name" value="NAD(P)-binding Rossmann-like Domain"/>
    <property type="match status" value="1"/>
</dbReference>
<proteinExistence type="predicted"/>
<dbReference type="Pfam" id="PF00106">
    <property type="entry name" value="adh_short"/>
    <property type="match status" value="1"/>
</dbReference>
<evidence type="ECO:0008006" key="3">
    <source>
        <dbReference type="Google" id="ProtNLM"/>
    </source>
</evidence>
<dbReference type="AlphaFoldDB" id="A0A9P6G7F0"/>
<dbReference type="InterPro" id="IPR036291">
    <property type="entry name" value="NAD(P)-bd_dom_sf"/>
</dbReference>
<dbReference type="PANTHER" id="PTHR43975">
    <property type="entry name" value="ZGC:101858"/>
    <property type="match status" value="1"/>
</dbReference>
<dbReference type="SUPFAM" id="SSF51735">
    <property type="entry name" value="NAD(P)-binding Rossmann-fold domains"/>
    <property type="match status" value="1"/>
</dbReference>
<gene>
    <name evidence="1" type="ORF">PMIN01_12920</name>
</gene>
<dbReference type="OrthoDB" id="1933717at2759"/>
<keyword evidence="2" id="KW-1185">Reference proteome</keyword>
<dbReference type="Proteomes" id="UP000756921">
    <property type="component" value="Unassembled WGS sequence"/>
</dbReference>
<accession>A0A9P6G7F0</accession>
<reference evidence="1" key="1">
    <citation type="journal article" date="2020" name="Mol. Plant Microbe Interact.">
        <title>Genome Sequence of the Biocontrol Agent Coniothyrium minitans strain Conio (IMI 134523).</title>
        <authorList>
            <person name="Patel D."/>
            <person name="Shittu T.A."/>
            <person name="Baroncelli R."/>
            <person name="Muthumeenakshi S."/>
            <person name="Osborne T.H."/>
            <person name="Janganan T.K."/>
            <person name="Sreenivasaprasad S."/>
        </authorList>
    </citation>
    <scope>NUCLEOTIDE SEQUENCE</scope>
    <source>
        <strain evidence="1">Conio</strain>
    </source>
</reference>
<protein>
    <recommendedName>
        <fullName evidence="3">NAD(P)-binding protein</fullName>
    </recommendedName>
</protein>
<organism evidence="1 2">
    <name type="scientific">Paraphaeosphaeria minitans</name>
    <dbReference type="NCBI Taxonomy" id="565426"/>
    <lineage>
        <taxon>Eukaryota</taxon>
        <taxon>Fungi</taxon>
        <taxon>Dikarya</taxon>
        <taxon>Ascomycota</taxon>
        <taxon>Pezizomycotina</taxon>
        <taxon>Dothideomycetes</taxon>
        <taxon>Pleosporomycetidae</taxon>
        <taxon>Pleosporales</taxon>
        <taxon>Massarineae</taxon>
        <taxon>Didymosphaeriaceae</taxon>
        <taxon>Paraphaeosphaeria</taxon>
    </lineage>
</organism>
<dbReference type="InterPro" id="IPR002347">
    <property type="entry name" value="SDR_fam"/>
</dbReference>
<comment type="caution">
    <text evidence="1">The sequence shown here is derived from an EMBL/GenBank/DDBJ whole genome shotgun (WGS) entry which is preliminary data.</text>
</comment>
<dbReference type="CDD" id="cd05233">
    <property type="entry name" value="SDR_c"/>
    <property type="match status" value="1"/>
</dbReference>
<dbReference type="PANTHER" id="PTHR43975:SF2">
    <property type="entry name" value="EG:BACR7A4.14 PROTEIN-RELATED"/>
    <property type="match status" value="1"/>
</dbReference>
<evidence type="ECO:0000313" key="1">
    <source>
        <dbReference type="EMBL" id="KAF9729230.1"/>
    </source>
</evidence>